<evidence type="ECO:0000256" key="1">
    <source>
        <dbReference type="ARBA" id="ARBA00037217"/>
    </source>
</evidence>
<proteinExistence type="predicted"/>
<evidence type="ECO:0000259" key="4">
    <source>
        <dbReference type="Pfam" id="PF01593"/>
    </source>
</evidence>
<evidence type="ECO:0000313" key="6">
    <source>
        <dbReference type="Proteomes" id="UP000323300"/>
    </source>
</evidence>
<dbReference type="GO" id="GO:0016491">
    <property type="term" value="F:oxidoreductase activity"/>
    <property type="evidence" value="ECO:0007669"/>
    <property type="project" value="InterPro"/>
</dbReference>
<dbReference type="SUPFAM" id="SSF51905">
    <property type="entry name" value="FAD/NAD(P)-binding domain"/>
    <property type="match status" value="1"/>
</dbReference>
<accession>A0A1I4AYF9</accession>
<keyword evidence="6" id="KW-1185">Reference proteome</keyword>
<feature type="domain" description="Amine oxidase" evidence="4">
    <location>
        <begin position="37"/>
        <end position="543"/>
    </location>
</feature>
<evidence type="ECO:0000313" key="5">
    <source>
        <dbReference type="EMBL" id="SFK60636.1"/>
    </source>
</evidence>
<gene>
    <name evidence="5" type="ORF">SAMN04488498_10910</name>
</gene>
<comment type="function">
    <text evidence="1">Probable oxidoreductase that may play a role as regulator of mitochondrial function.</text>
</comment>
<dbReference type="InterPro" id="IPR036188">
    <property type="entry name" value="FAD/NAD-bd_sf"/>
</dbReference>
<dbReference type="InterPro" id="IPR002937">
    <property type="entry name" value="Amino_oxidase"/>
</dbReference>
<organism evidence="5 6">
    <name type="scientific">Neomesorhizobium albiziae</name>
    <dbReference type="NCBI Taxonomy" id="335020"/>
    <lineage>
        <taxon>Bacteria</taxon>
        <taxon>Pseudomonadati</taxon>
        <taxon>Pseudomonadota</taxon>
        <taxon>Alphaproteobacteria</taxon>
        <taxon>Hyphomicrobiales</taxon>
        <taxon>Phyllobacteriaceae</taxon>
        <taxon>Neomesorhizobium</taxon>
    </lineage>
</organism>
<dbReference type="AlphaFoldDB" id="A0A1I4AYF9"/>
<reference evidence="5 6" key="1">
    <citation type="submission" date="2016-10" db="EMBL/GenBank/DDBJ databases">
        <authorList>
            <person name="Varghese N."/>
            <person name="Submissions S."/>
        </authorList>
    </citation>
    <scope>NUCLEOTIDE SEQUENCE [LARGE SCALE GENOMIC DNA]</scope>
    <source>
        <strain evidence="5 6">DSM 21822</strain>
    </source>
</reference>
<dbReference type="Gene3D" id="3.50.50.60">
    <property type="entry name" value="FAD/NAD(P)-binding domain"/>
    <property type="match status" value="2"/>
</dbReference>
<dbReference type="Pfam" id="PF01593">
    <property type="entry name" value="Amino_oxidase"/>
    <property type="match status" value="1"/>
</dbReference>
<name>A0A1I4AYF9_9HYPH</name>
<sequence length="561" mass="62015">MRSMVEGAYAIAPLTGERPGRKMKTWDAIVIGGGHNGLVNACYLQRAGLDVLVVEKNAWIGGAATSRELTPGYLYSNCSYVCSLFRPEIMRDLELPRFGLQVISYEGGAVFTRDGDYLANYRDHDAHRREFARFSARDAEAYDRYARDVTRQCRFIQPLLMRTAPDPTSFRPRDIGELMYLGRKFAGLGAEDMAQTLRFWTMSISDFLDEYFETDVIKANFALSGIIGTALGPMSPGTAYVLLHHYMGEVDGSVGAWGYARGGMGAVTRALSDSFRACGGVIRTDAEVDHVLVQGGKAKGVVLSGGEEIYGKLVVSNADVKRTFLKLVEAKELPEIFLRRVKNFKIRGSSGKVNIALDSMPEFPALPKDSPCYRGDLHFTDSMERMERGYDDWKAGRWSADPTLDMMIPTALDPTMTSPGTHFMSCFVQYAPPRIEGRDWTDADRDGFAETVISQIADYSPGFRDRIVHMEVRTPREIEAEVGLTEGNIFQGELTFDQLLFNRPVPGYAQYRSPVGGLYMCGSSTHPGGGVMGAPGRNAASEILRDLKQGAKHMSPAHDVI</sequence>
<dbReference type="PANTHER" id="PTHR10668:SF103">
    <property type="entry name" value="PYRIDINE NUCLEOTIDE-DISULFIDE OXIDOREDUCTASE DOMAIN-CONTAINING PROTEIN 2"/>
    <property type="match status" value="1"/>
</dbReference>
<evidence type="ECO:0000256" key="2">
    <source>
        <dbReference type="ARBA" id="ARBA00038825"/>
    </source>
</evidence>
<protein>
    <recommendedName>
        <fullName evidence="3">Pyridine nucleotide-disulfide oxidoreductase domain-containing protein 2</fullName>
    </recommendedName>
</protein>
<comment type="subunit">
    <text evidence="2">Interacts with COX5B; this interaction may contribute to localize PYROXD2 to the inner face of the inner mitochondrial membrane.</text>
</comment>
<evidence type="ECO:0000256" key="3">
    <source>
        <dbReference type="ARBA" id="ARBA00040298"/>
    </source>
</evidence>
<dbReference type="EMBL" id="FOSL01000009">
    <property type="protein sequence ID" value="SFK60636.1"/>
    <property type="molecule type" value="Genomic_DNA"/>
</dbReference>
<dbReference type="Proteomes" id="UP000323300">
    <property type="component" value="Unassembled WGS sequence"/>
</dbReference>
<dbReference type="PANTHER" id="PTHR10668">
    <property type="entry name" value="PHYTOENE DEHYDROGENASE"/>
    <property type="match status" value="1"/>
</dbReference>